<evidence type="ECO:0000259" key="10">
    <source>
        <dbReference type="Pfam" id="PF07730"/>
    </source>
</evidence>
<reference evidence="12" key="1">
    <citation type="journal article" date="2019" name="Int. J. Syst. Evol. Microbiol.">
        <title>The Global Catalogue of Microorganisms (GCM) 10K type strain sequencing project: providing services to taxonomists for standard genome sequencing and annotation.</title>
        <authorList>
            <consortium name="The Broad Institute Genomics Platform"/>
            <consortium name="The Broad Institute Genome Sequencing Center for Infectious Disease"/>
            <person name="Wu L."/>
            <person name="Ma J."/>
        </authorList>
    </citation>
    <scope>NUCLEOTIDE SEQUENCE [LARGE SCALE GENOMIC DNA]</scope>
    <source>
        <strain evidence="12">KLKA75</strain>
    </source>
</reference>
<dbReference type="EMBL" id="JBHSIT010000011">
    <property type="protein sequence ID" value="MFC4912036.1"/>
    <property type="molecule type" value="Genomic_DNA"/>
</dbReference>
<dbReference type="PANTHER" id="PTHR24421">
    <property type="entry name" value="NITRATE/NITRITE SENSOR PROTEIN NARX-RELATED"/>
    <property type="match status" value="1"/>
</dbReference>
<keyword evidence="8" id="KW-0902">Two-component regulatory system</keyword>
<dbReference type="InterPro" id="IPR050482">
    <property type="entry name" value="Sensor_HK_TwoCompSys"/>
</dbReference>
<keyword evidence="9" id="KW-0812">Transmembrane</keyword>
<protein>
    <recommendedName>
        <fullName evidence="2">histidine kinase</fullName>
        <ecNumber evidence="2">2.7.13.3</ecNumber>
    </recommendedName>
</protein>
<comment type="caution">
    <text evidence="11">The sequence shown here is derived from an EMBL/GenBank/DDBJ whole genome shotgun (WGS) entry which is preliminary data.</text>
</comment>
<keyword evidence="7" id="KW-0067">ATP-binding</keyword>
<dbReference type="RefSeq" id="WP_378261571.1">
    <property type="nucleotide sequence ID" value="NZ_JBHSIT010000011.1"/>
</dbReference>
<feature type="transmembrane region" description="Helical" evidence="9">
    <location>
        <begin position="116"/>
        <end position="133"/>
    </location>
</feature>
<evidence type="ECO:0000256" key="4">
    <source>
        <dbReference type="ARBA" id="ARBA00022679"/>
    </source>
</evidence>
<comment type="catalytic activity">
    <reaction evidence="1">
        <text>ATP + protein L-histidine = ADP + protein N-phospho-L-histidine.</text>
        <dbReference type="EC" id="2.7.13.3"/>
    </reaction>
</comment>
<evidence type="ECO:0000256" key="6">
    <source>
        <dbReference type="ARBA" id="ARBA00022777"/>
    </source>
</evidence>
<dbReference type="GO" id="GO:0016301">
    <property type="term" value="F:kinase activity"/>
    <property type="evidence" value="ECO:0007669"/>
    <property type="project" value="UniProtKB-KW"/>
</dbReference>
<keyword evidence="5" id="KW-0547">Nucleotide-binding</keyword>
<dbReference type="InterPro" id="IPR011712">
    <property type="entry name" value="Sig_transdc_His_kin_sub3_dim/P"/>
</dbReference>
<evidence type="ECO:0000256" key="8">
    <source>
        <dbReference type="ARBA" id="ARBA00023012"/>
    </source>
</evidence>
<evidence type="ECO:0000256" key="5">
    <source>
        <dbReference type="ARBA" id="ARBA00022741"/>
    </source>
</evidence>
<accession>A0ABV9U9V6</accession>
<dbReference type="Gene3D" id="1.20.5.1930">
    <property type="match status" value="1"/>
</dbReference>
<name>A0ABV9U9V6_9ACTN</name>
<evidence type="ECO:0000256" key="7">
    <source>
        <dbReference type="ARBA" id="ARBA00022840"/>
    </source>
</evidence>
<feature type="domain" description="Signal transduction histidine kinase subgroup 3 dimerisation and phosphoacceptor" evidence="10">
    <location>
        <begin position="169"/>
        <end position="232"/>
    </location>
</feature>
<keyword evidence="9" id="KW-1133">Transmembrane helix</keyword>
<dbReference type="Gene3D" id="3.30.565.10">
    <property type="entry name" value="Histidine kinase-like ATPase, C-terminal domain"/>
    <property type="match status" value="1"/>
</dbReference>
<evidence type="ECO:0000256" key="1">
    <source>
        <dbReference type="ARBA" id="ARBA00000085"/>
    </source>
</evidence>
<evidence type="ECO:0000256" key="3">
    <source>
        <dbReference type="ARBA" id="ARBA00022553"/>
    </source>
</evidence>
<keyword evidence="12" id="KW-1185">Reference proteome</keyword>
<evidence type="ECO:0000313" key="12">
    <source>
        <dbReference type="Proteomes" id="UP001595872"/>
    </source>
</evidence>
<keyword evidence="4" id="KW-0808">Transferase</keyword>
<sequence>MLRTVRDVLIWVVLAVPVVVGGLVPFKGTDWRWWVALAGVGIIGAAVFGRMRPRLALLLMLALTVVQGNFAFAVPVMAYLTGRRGDQVRSVVWLFAAVCVGGTALNLLRGIDVTRWFPLTIWLVLLGVLPWLAGRYRKQYGELVRAGWDRVEQLEREQRIVAERERLRERARIAQDMHDSLGHELALIAVRAGALQVAADLPERHRKEVAELRAGAADATDRLHRIIGLLRNEPDGSLAELVQRAAASGMDVRLVEDGVPVDERAAYRVVREGLTNAAKHAPGAKVLVRVDASSVSVTNGPPSEKPLLSGGGRGLAGLAERVHELRSGETPDGGFEVKAVLARPREEPPDELARRRQQVRRGLLITVAVPAGLLAALSAVMAGYYAYASLNSVLEPADYAALDVGQPQREVERVLPRMDLIGADADRVRSFPPAPAGARCRYFRSDGNPLGLGEVYRLCFLNERLAAKDARTAG</sequence>
<keyword evidence="3" id="KW-0597">Phosphoprotein</keyword>
<dbReference type="PANTHER" id="PTHR24421:SF10">
    <property type="entry name" value="NITRATE_NITRITE SENSOR PROTEIN NARQ"/>
    <property type="match status" value="1"/>
</dbReference>
<evidence type="ECO:0000256" key="2">
    <source>
        <dbReference type="ARBA" id="ARBA00012438"/>
    </source>
</evidence>
<feature type="transmembrane region" description="Helical" evidence="9">
    <location>
        <begin position="363"/>
        <end position="387"/>
    </location>
</feature>
<dbReference type="Proteomes" id="UP001595872">
    <property type="component" value="Unassembled WGS sequence"/>
</dbReference>
<keyword evidence="9" id="KW-0472">Membrane</keyword>
<keyword evidence="6 11" id="KW-0418">Kinase</keyword>
<evidence type="ECO:0000313" key="11">
    <source>
        <dbReference type="EMBL" id="MFC4912036.1"/>
    </source>
</evidence>
<dbReference type="Pfam" id="PF07730">
    <property type="entry name" value="HisKA_3"/>
    <property type="match status" value="1"/>
</dbReference>
<gene>
    <name evidence="11" type="ORF">ACFPCY_32360</name>
</gene>
<dbReference type="EC" id="2.7.13.3" evidence="2"/>
<organism evidence="11 12">
    <name type="scientific">Actinomadura gamaensis</name>
    <dbReference type="NCBI Taxonomy" id="1763541"/>
    <lineage>
        <taxon>Bacteria</taxon>
        <taxon>Bacillati</taxon>
        <taxon>Actinomycetota</taxon>
        <taxon>Actinomycetes</taxon>
        <taxon>Streptosporangiales</taxon>
        <taxon>Thermomonosporaceae</taxon>
        <taxon>Actinomadura</taxon>
    </lineage>
</organism>
<dbReference type="SUPFAM" id="SSF55874">
    <property type="entry name" value="ATPase domain of HSP90 chaperone/DNA topoisomerase II/histidine kinase"/>
    <property type="match status" value="1"/>
</dbReference>
<proteinExistence type="predicted"/>
<evidence type="ECO:0000256" key="9">
    <source>
        <dbReference type="SAM" id="Phobius"/>
    </source>
</evidence>
<feature type="transmembrane region" description="Helical" evidence="9">
    <location>
        <begin position="31"/>
        <end position="49"/>
    </location>
</feature>
<feature type="transmembrane region" description="Helical" evidence="9">
    <location>
        <begin position="6"/>
        <end position="24"/>
    </location>
</feature>
<dbReference type="InterPro" id="IPR036890">
    <property type="entry name" value="HATPase_C_sf"/>
</dbReference>
<feature type="transmembrane region" description="Helical" evidence="9">
    <location>
        <begin position="55"/>
        <end position="79"/>
    </location>
</feature>